<evidence type="ECO:0000256" key="2">
    <source>
        <dbReference type="ARBA" id="ARBA00022527"/>
    </source>
</evidence>
<evidence type="ECO:0000313" key="14">
    <source>
        <dbReference type="EMBL" id="KJE90875.1"/>
    </source>
</evidence>
<evidence type="ECO:0000259" key="12">
    <source>
        <dbReference type="PROSITE" id="PS50011"/>
    </source>
</evidence>
<evidence type="ECO:0000256" key="8">
    <source>
        <dbReference type="ARBA" id="ARBA00022840"/>
    </source>
</evidence>
<dbReference type="PROSITE" id="PS00107">
    <property type="entry name" value="PROTEIN_KINASE_ATP"/>
    <property type="match status" value="1"/>
</dbReference>
<protein>
    <submittedName>
        <fullName evidence="14">TKL/LISK/LISK-DD1 protein kinase</fullName>
    </submittedName>
</protein>
<dbReference type="Gene3D" id="1.10.510.10">
    <property type="entry name" value="Transferase(Phosphotransferase) domain 1"/>
    <property type="match status" value="1"/>
</dbReference>
<feature type="compositionally biased region" description="Low complexity" evidence="11">
    <location>
        <begin position="1006"/>
        <end position="1021"/>
    </location>
</feature>
<feature type="compositionally biased region" description="Low complexity" evidence="11">
    <location>
        <begin position="714"/>
        <end position="741"/>
    </location>
</feature>
<dbReference type="InterPro" id="IPR008271">
    <property type="entry name" value="Ser/Thr_kinase_AS"/>
</dbReference>
<dbReference type="PROSITE" id="PS00478">
    <property type="entry name" value="LIM_DOMAIN_1"/>
    <property type="match status" value="2"/>
</dbReference>
<dbReference type="STRING" id="595528.A0A0D2WKN0"/>
<feature type="region of interest" description="Disordered" evidence="11">
    <location>
        <begin position="351"/>
        <end position="385"/>
    </location>
</feature>
<keyword evidence="5 10" id="KW-0547">Nucleotide-binding</keyword>
<keyword evidence="8 10" id="KW-0067">ATP-binding</keyword>
<feature type="compositionally biased region" description="Polar residues" evidence="11">
    <location>
        <begin position="444"/>
        <end position="455"/>
    </location>
</feature>
<organism evidence="14 15">
    <name type="scientific">Capsaspora owczarzaki (strain ATCC 30864)</name>
    <dbReference type="NCBI Taxonomy" id="595528"/>
    <lineage>
        <taxon>Eukaryota</taxon>
        <taxon>Filasterea</taxon>
        <taxon>Capsaspora</taxon>
    </lineage>
</organism>
<dbReference type="Pfam" id="PF00069">
    <property type="entry name" value="Pkinase"/>
    <property type="match status" value="1"/>
</dbReference>
<feature type="region of interest" description="Disordered" evidence="11">
    <location>
        <begin position="439"/>
        <end position="464"/>
    </location>
</feature>
<dbReference type="Pfam" id="PF00412">
    <property type="entry name" value="LIM"/>
    <property type="match status" value="4"/>
</dbReference>
<feature type="compositionally biased region" description="Polar residues" evidence="11">
    <location>
        <begin position="559"/>
        <end position="568"/>
    </location>
</feature>
<dbReference type="Gene3D" id="3.30.200.20">
    <property type="entry name" value="Phosphorylase Kinase, domain 1"/>
    <property type="match status" value="1"/>
</dbReference>
<feature type="compositionally biased region" description="Low complexity" evidence="11">
    <location>
        <begin position="1043"/>
        <end position="1071"/>
    </location>
</feature>
<accession>A0A0D2WKN0</accession>
<dbReference type="InParanoid" id="A0A0D2WKN0"/>
<feature type="compositionally biased region" description="Low complexity" evidence="11">
    <location>
        <begin position="956"/>
        <end position="973"/>
    </location>
</feature>
<proteinExistence type="inferred from homology"/>
<feature type="region of interest" description="Disordered" evidence="11">
    <location>
        <begin position="542"/>
        <end position="568"/>
    </location>
</feature>
<feature type="compositionally biased region" description="Low complexity" evidence="11">
    <location>
        <begin position="749"/>
        <end position="766"/>
    </location>
</feature>
<feature type="binding site" evidence="10">
    <location>
        <position position="43"/>
    </location>
    <ligand>
        <name>ATP</name>
        <dbReference type="ChEBI" id="CHEBI:30616"/>
    </ligand>
</feature>
<dbReference type="SMART" id="SM00132">
    <property type="entry name" value="LIM"/>
    <property type="match status" value="4"/>
</dbReference>
<feature type="compositionally biased region" description="Polar residues" evidence="11">
    <location>
        <begin position="774"/>
        <end position="789"/>
    </location>
</feature>
<dbReference type="PANTHER" id="PTHR46485">
    <property type="entry name" value="LIM DOMAIN KINASE 1"/>
    <property type="match status" value="1"/>
</dbReference>
<evidence type="ECO:0000256" key="11">
    <source>
        <dbReference type="SAM" id="MobiDB-lite"/>
    </source>
</evidence>
<dbReference type="GO" id="GO:0004674">
    <property type="term" value="F:protein serine/threonine kinase activity"/>
    <property type="evidence" value="ECO:0007669"/>
    <property type="project" value="UniProtKB-KW"/>
</dbReference>
<feature type="domain" description="Protein kinase" evidence="12">
    <location>
        <begin position="16"/>
        <end position="270"/>
    </location>
</feature>
<gene>
    <name evidence="14" type="ORF">CAOG_008582</name>
</gene>
<feature type="compositionally biased region" description="Low complexity" evidence="11">
    <location>
        <begin position="687"/>
        <end position="702"/>
    </location>
</feature>
<keyword evidence="2" id="KW-0723">Serine/threonine-protein kinase</keyword>
<feature type="compositionally biased region" description="Polar residues" evidence="11">
    <location>
        <begin position="703"/>
        <end position="712"/>
    </location>
</feature>
<dbReference type="PROSITE" id="PS00108">
    <property type="entry name" value="PROTEIN_KINASE_ST"/>
    <property type="match status" value="1"/>
</dbReference>
<evidence type="ECO:0000259" key="13">
    <source>
        <dbReference type="PROSITE" id="PS50023"/>
    </source>
</evidence>
<dbReference type="SMART" id="SM00220">
    <property type="entry name" value="S_TKc"/>
    <property type="match status" value="1"/>
</dbReference>
<keyword evidence="7 9" id="KW-0862">Zinc</keyword>
<feature type="region of interest" description="Disordered" evidence="11">
    <location>
        <begin position="955"/>
        <end position="1025"/>
    </location>
</feature>
<dbReference type="Proteomes" id="UP000008743">
    <property type="component" value="Unassembled WGS sequence"/>
</dbReference>
<evidence type="ECO:0000256" key="4">
    <source>
        <dbReference type="ARBA" id="ARBA00022723"/>
    </source>
</evidence>
<name>A0A0D2WKN0_CAPO3</name>
<dbReference type="PROSITE" id="PS50011">
    <property type="entry name" value="PROTEIN_KINASE_DOM"/>
    <property type="match status" value="1"/>
</dbReference>
<evidence type="ECO:0000256" key="1">
    <source>
        <dbReference type="ARBA" id="ARBA00005843"/>
    </source>
</evidence>
<keyword evidence="3" id="KW-0808">Transferase</keyword>
<feature type="region of interest" description="Disordered" evidence="11">
    <location>
        <begin position="1042"/>
        <end position="1084"/>
    </location>
</feature>
<dbReference type="InterPro" id="IPR000719">
    <property type="entry name" value="Prot_kinase_dom"/>
</dbReference>
<keyword evidence="9" id="KW-0440">LIM domain</keyword>
<keyword evidence="6 14" id="KW-0418">Kinase</keyword>
<keyword evidence="15" id="KW-1185">Reference proteome</keyword>
<feature type="domain" description="LIM zinc-binding" evidence="13">
    <location>
        <begin position="1085"/>
        <end position="1146"/>
    </location>
</feature>
<dbReference type="InterPro" id="IPR001781">
    <property type="entry name" value="Znf_LIM"/>
</dbReference>
<dbReference type="PROSITE" id="PS50023">
    <property type="entry name" value="LIM_DOMAIN_2"/>
    <property type="match status" value="3"/>
</dbReference>
<dbReference type="GO" id="GO:0005524">
    <property type="term" value="F:ATP binding"/>
    <property type="evidence" value="ECO:0007669"/>
    <property type="project" value="UniProtKB-UniRule"/>
</dbReference>
<feature type="region of interest" description="Disordered" evidence="11">
    <location>
        <begin position="491"/>
        <end position="516"/>
    </location>
</feature>
<feature type="region of interest" description="Disordered" evidence="11">
    <location>
        <begin position="625"/>
        <end position="795"/>
    </location>
</feature>
<dbReference type="SUPFAM" id="SSF57716">
    <property type="entry name" value="Glucocorticoid receptor-like (DNA-binding domain)"/>
    <property type="match status" value="4"/>
</dbReference>
<evidence type="ECO:0000256" key="5">
    <source>
        <dbReference type="ARBA" id="ARBA00022741"/>
    </source>
</evidence>
<dbReference type="CDD" id="cd08368">
    <property type="entry name" value="LIM"/>
    <property type="match status" value="2"/>
</dbReference>
<feature type="compositionally biased region" description="Low complexity" evidence="11">
    <location>
        <begin position="494"/>
        <end position="513"/>
    </location>
</feature>
<feature type="domain" description="LIM zinc-binding" evidence="13">
    <location>
        <begin position="1203"/>
        <end position="1262"/>
    </location>
</feature>
<feature type="region of interest" description="Disordered" evidence="11">
    <location>
        <begin position="813"/>
        <end position="857"/>
    </location>
</feature>
<dbReference type="OrthoDB" id="4062651at2759"/>
<evidence type="ECO:0000256" key="3">
    <source>
        <dbReference type="ARBA" id="ARBA00022679"/>
    </source>
</evidence>
<evidence type="ECO:0000256" key="10">
    <source>
        <dbReference type="PROSITE-ProRule" id="PRU10141"/>
    </source>
</evidence>
<feature type="compositionally biased region" description="Polar residues" evidence="11">
    <location>
        <begin position="674"/>
        <end position="686"/>
    </location>
</feature>
<dbReference type="EMBL" id="KE346362">
    <property type="protein sequence ID" value="KJE90875.1"/>
    <property type="molecule type" value="Genomic_DNA"/>
</dbReference>
<dbReference type="InterPro" id="IPR011009">
    <property type="entry name" value="Kinase-like_dom_sf"/>
</dbReference>
<dbReference type="Gene3D" id="2.10.110.10">
    <property type="entry name" value="Cysteine Rich Protein"/>
    <property type="match status" value="4"/>
</dbReference>
<dbReference type="PANTHER" id="PTHR46485:SF5">
    <property type="entry name" value="CENTER DIVIDER, ISOFORM A"/>
    <property type="match status" value="1"/>
</dbReference>
<evidence type="ECO:0000256" key="7">
    <source>
        <dbReference type="ARBA" id="ARBA00022833"/>
    </source>
</evidence>
<feature type="compositionally biased region" description="Low complexity" evidence="11">
    <location>
        <begin position="542"/>
        <end position="554"/>
    </location>
</feature>
<dbReference type="InterPro" id="IPR017441">
    <property type="entry name" value="Protein_kinase_ATP_BS"/>
</dbReference>
<comment type="similarity">
    <text evidence="1">Belongs to the protein kinase superfamily. TKL Ser/Thr protein kinase family.</text>
</comment>
<dbReference type="SUPFAM" id="SSF56112">
    <property type="entry name" value="Protein kinase-like (PK-like)"/>
    <property type="match status" value="1"/>
</dbReference>
<evidence type="ECO:0000256" key="9">
    <source>
        <dbReference type="PROSITE-ProRule" id="PRU00125"/>
    </source>
</evidence>
<evidence type="ECO:0000313" key="15">
    <source>
        <dbReference type="Proteomes" id="UP000008743"/>
    </source>
</evidence>
<reference evidence="15" key="1">
    <citation type="submission" date="2011-02" db="EMBL/GenBank/DDBJ databases">
        <title>The Genome Sequence of Capsaspora owczarzaki ATCC 30864.</title>
        <authorList>
            <person name="Russ C."/>
            <person name="Cuomo C."/>
            <person name="Burger G."/>
            <person name="Gray M.W."/>
            <person name="Holland P.W.H."/>
            <person name="King N."/>
            <person name="Lang F.B.F."/>
            <person name="Roger A.J."/>
            <person name="Ruiz-Trillo I."/>
            <person name="Young S.K."/>
            <person name="Zeng Q."/>
            <person name="Gargeya S."/>
            <person name="Alvarado L."/>
            <person name="Berlin A."/>
            <person name="Chapman S.B."/>
            <person name="Chen Z."/>
            <person name="Freedman E."/>
            <person name="Gellesch M."/>
            <person name="Goldberg J."/>
            <person name="Griggs A."/>
            <person name="Gujja S."/>
            <person name="Heilman E."/>
            <person name="Heiman D."/>
            <person name="Howarth C."/>
            <person name="Mehta T."/>
            <person name="Neiman D."/>
            <person name="Pearson M."/>
            <person name="Roberts A."/>
            <person name="Saif S."/>
            <person name="Shea T."/>
            <person name="Shenoy N."/>
            <person name="Sisk P."/>
            <person name="Stolte C."/>
            <person name="Sykes S."/>
            <person name="White J."/>
            <person name="Yandava C."/>
            <person name="Haas B."/>
            <person name="Nusbaum C."/>
            <person name="Birren B."/>
        </authorList>
    </citation>
    <scope>NUCLEOTIDE SEQUENCE</scope>
    <source>
        <strain evidence="15">ATCC 30864</strain>
    </source>
</reference>
<feature type="domain" description="LIM zinc-binding" evidence="13">
    <location>
        <begin position="1263"/>
        <end position="1321"/>
    </location>
</feature>
<dbReference type="InterPro" id="IPR050940">
    <property type="entry name" value="Actin_reg-Ser/Thr_kinase"/>
</dbReference>
<sequence>MSLSSIQHLLIDFGEVKLEKSIGKGSFGVVWRGLYRGQVVAAKQMAPEEGANFNNKEADKYTEREILMLGSVQHPNVVKFIGAAFHNKTYYLLTEFIDGGDLHALMEDHDVPWPQRLIIAIDAAIPLAHLHSQRMIHRDVKTENYLMTSKWRAKMCDFGFSRHLDLSKQMTMCGTDWTLAPEIMFCIPYDEKVDVFSYGMVLCELISREHSSTFERVIPGFGIASSEIYDRANGGCPEPLIQLTVDCVEDEPSKRPSMEAVVERLKRLYFDFVGSEYEPLTSEPVSAPAAAAAAATVEVCTPPLTPPSSSSITVIEVPTTLVAEPAIPPAVEPAAPVAPVALNAAAAAASEPASPARPSNEVTPSVPHSPPSSGPEAPDSPRAPILVKPDESIALDDALDEAIGVLDVSMIEREQASRRLPGSARASPAGSRLFEISHRRTASRENSFGLSTSPVPSSPHPNELVPPEPGSAFVASHTTVEPELAPAVEPAQLPSPAASPVSPASVPVKSPPSARHPSAIVMPARAPDAVVAASSSAAAAPAPTVPAPAATRPVHVGTPQPNSSIRSPSFRSLATAVGDSAAASSVHPSNLAAAGDAAEAPGVSVTESGVIFPSVKDRRNSFYSAAQSSFSSPTPQKPAPTTPSKRLSMVFNPQQAATSTTPATQQPVEEFTPTAGSVRQAVSSWRASSTSNTPSAASPTVSGSRTTASWRANSIASTTPSTPTGGAAAARASWRASPSVSNASAISKPAAPEAPVAEAPESPVESVRSRAASWVNSTNVPRASPSRPNGPNGSAALRAANAINAAAAAPSAPAATSTSAPQVSSPSASTTPKTSTPAATPAASVATPAASSPATSTFTPIKRKDELYDAAERDILSALDDFDRLIPNKSAQVTATVAAPAAAAAAAPSIKATAAANPSLGRQWSVQSATQAAAAAANTPNRPAGLITSSYVSPHARAAGSPLPSSPSPATSSTQLHKPVQPAAATSVPSTPVGTPSAPAFPTPKSPAAAPAGDTSASASTEADDVVPELSATAMAAFTALESRSGSSLSRTPSSSGTGVSVKQSLSRSSSNMDSADKPSAQIRGQCGGCGKDITMAERALSAAGRKWHHDHFVCAHCQKPLGKTPFFELNGKVYCSEDYESLFLPRCHVCQKPQAGNYVSALGKIWCPEHLTCGVCKQVLSSFVEHNGQPLCQKHYEERNQRICKLCTLPISSGALTTGQAYYHRQCLVCKVCSTALDSQPHFVVDGAILCQEHYAKRSGSLTCHGCQKPLVDTYVDAMEKRWHPTCLVCTTCRLPFEGGYYPHAGMPYCKKDFFRLKNLLCGSCDTPITDVYEEVNGKRLHVTCAAKLK</sequence>
<evidence type="ECO:0000256" key="6">
    <source>
        <dbReference type="ARBA" id="ARBA00022777"/>
    </source>
</evidence>
<feature type="compositionally biased region" description="Low complexity" evidence="11">
    <location>
        <begin position="653"/>
        <end position="667"/>
    </location>
</feature>
<keyword evidence="4 9" id="KW-0479">Metal-binding</keyword>
<dbReference type="GO" id="GO:0046872">
    <property type="term" value="F:metal ion binding"/>
    <property type="evidence" value="ECO:0007669"/>
    <property type="project" value="UniProtKB-KW"/>
</dbReference>
<dbReference type="eggNOG" id="KOG1703">
    <property type="taxonomic scope" value="Eukaryota"/>
</dbReference>
<dbReference type="RefSeq" id="XP_011270182.1">
    <property type="nucleotide sequence ID" value="XM_011271880.1"/>
</dbReference>